<keyword evidence="1" id="KW-0472">Membrane</keyword>
<keyword evidence="1" id="KW-0812">Transmembrane</keyword>
<feature type="non-terminal residue" evidence="2">
    <location>
        <position position="43"/>
    </location>
</feature>
<sequence>MYIVSLYNACISLIEGNIFVAWIALILAFIILAKCADIFVDSS</sequence>
<protein>
    <submittedName>
        <fullName evidence="2">Uncharacterized protein</fullName>
    </submittedName>
</protein>
<evidence type="ECO:0000313" key="2">
    <source>
        <dbReference type="EMBL" id="GAG26873.1"/>
    </source>
</evidence>
<reference evidence="2" key="1">
    <citation type="journal article" date="2014" name="Front. Microbiol.">
        <title>High frequency of phylogenetically diverse reductive dehalogenase-homologous genes in deep subseafloor sedimentary metagenomes.</title>
        <authorList>
            <person name="Kawai M."/>
            <person name="Futagami T."/>
            <person name="Toyoda A."/>
            <person name="Takaki Y."/>
            <person name="Nishi S."/>
            <person name="Hori S."/>
            <person name="Arai W."/>
            <person name="Tsubouchi T."/>
            <person name="Morono Y."/>
            <person name="Uchiyama I."/>
            <person name="Ito T."/>
            <person name="Fujiyama A."/>
            <person name="Inagaki F."/>
            <person name="Takami H."/>
        </authorList>
    </citation>
    <scope>NUCLEOTIDE SEQUENCE</scope>
    <source>
        <strain evidence="2">Expedition CK06-06</strain>
    </source>
</reference>
<accession>X0WQR1</accession>
<proteinExistence type="predicted"/>
<feature type="transmembrane region" description="Helical" evidence="1">
    <location>
        <begin position="6"/>
        <end position="33"/>
    </location>
</feature>
<organism evidence="2">
    <name type="scientific">marine sediment metagenome</name>
    <dbReference type="NCBI Taxonomy" id="412755"/>
    <lineage>
        <taxon>unclassified sequences</taxon>
        <taxon>metagenomes</taxon>
        <taxon>ecological metagenomes</taxon>
    </lineage>
</organism>
<name>X0WQR1_9ZZZZ</name>
<keyword evidence="1" id="KW-1133">Transmembrane helix</keyword>
<gene>
    <name evidence="2" type="ORF">S01H1_48155</name>
</gene>
<dbReference type="EMBL" id="BARS01030919">
    <property type="protein sequence ID" value="GAG26873.1"/>
    <property type="molecule type" value="Genomic_DNA"/>
</dbReference>
<comment type="caution">
    <text evidence="2">The sequence shown here is derived from an EMBL/GenBank/DDBJ whole genome shotgun (WGS) entry which is preliminary data.</text>
</comment>
<evidence type="ECO:0000256" key="1">
    <source>
        <dbReference type="SAM" id="Phobius"/>
    </source>
</evidence>
<dbReference type="AlphaFoldDB" id="X0WQR1"/>